<dbReference type="RefSeq" id="WP_213985469.1">
    <property type="nucleotide sequence ID" value="NZ_JAFMNX010000003.1"/>
</dbReference>
<dbReference type="Gene3D" id="3.40.640.10">
    <property type="entry name" value="Type I PLP-dependent aspartate aminotransferase-like (Major domain)"/>
    <property type="match status" value="1"/>
</dbReference>
<comment type="cofactor">
    <cofactor evidence="1">
        <name>pyridoxal 5'-phosphate</name>
        <dbReference type="ChEBI" id="CHEBI:597326"/>
    </cofactor>
</comment>
<comment type="catalytic activity">
    <reaction evidence="7">
        <text>L-aspartate + 2-oxoglutarate = oxaloacetate + L-glutamate</text>
        <dbReference type="Rhea" id="RHEA:21824"/>
        <dbReference type="ChEBI" id="CHEBI:16452"/>
        <dbReference type="ChEBI" id="CHEBI:16810"/>
        <dbReference type="ChEBI" id="CHEBI:29985"/>
        <dbReference type="ChEBI" id="CHEBI:29991"/>
        <dbReference type="EC" id="2.6.1.1"/>
    </reaction>
</comment>
<evidence type="ECO:0000256" key="6">
    <source>
        <dbReference type="ARBA" id="ARBA00022898"/>
    </source>
</evidence>
<comment type="caution">
    <text evidence="9">The sequence shown here is derived from an EMBL/GenBank/DDBJ whole genome shotgun (WGS) entry which is preliminary data.</text>
</comment>
<evidence type="ECO:0000256" key="7">
    <source>
        <dbReference type="ARBA" id="ARBA00049185"/>
    </source>
</evidence>
<sequence>MLRLARRLTQTSAKSYGMFAKAAALGPRPDLIHLELGMPIHDTPDLIKEATVSAMRAGHVHYTHFQGIPELRNALAVKMHEQNALDFTADEIIVTNGLTQASFIAFMALLDEGDEAILLDPYYPQHLGKIEMAGAKAVIASTGPGFTLVKELIEEKITPRTRVITLVNPSNPTGRCYSREELTAVAELAQKYDLAVICDEVYERITFDGTQHISIASLPGMRARTITMFAFTKAFAMDGWRIGWLAADKSLIGSLVKLHATEVTHVNTFIQHGALAAITAPPEVLGDMVDDDRMKRDLVVSRLNQMPGVTCELPQGTIYAFPDISGTGLSAQQAADALLNEAQVVVEAGTFYGKGGEGHLRVCFGSETTEKLTLAMDRMTRFFNNLPQQPHS</sequence>
<accession>A0ABS5RXT9</accession>
<reference evidence="9 10" key="1">
    <citation type="submission" date="2021-03" db="EMBL/GenBank/DDBJ databases">
        <title>Tianweitania aestuarii sp. nov., isolated from a tidal flat.</title>
        <authorList>
            <person name="Park S."/>
            <person name="Yoon J.-H."/>
        </authorList>
    </citation>
    <scope>NUCLEOTIDE SEQUENCE [LARGE SCALE GENOMIC DNA]</scope>
    <source>
        <strain evidence="9 10">BSSL-BM11</strain>
    </source>
</reference>
<evidence type="ECO:0000313" key="9">
    <source>
        <dbReference type="EMBL" id="MBS9721854.1"/>
    </source>
</evidence>
<keyword evidence="6" id="KW-0663">Pyridoxal phosphate</keyword>
<protein>
    <recommendedName>
        <fullName evidence="3">aspartate transaminase</fullName>
        <ecNumber evidence="3">2.6.1.1</ecNumber>
    </recommendedName>
</protein>
<dbReference type="InterPro" id="IPR015421">
    <property type="entry name" value="PyrdxlP-dep_Trfase_major"/>
</dbReference>
<dbReference type="Gene3D" id="3.90.1150.10">
    <property type="entry name" value="Aspartate Aminotransferase, domain 1"/>
    <property type="match status" value="1"/>
</dbReference>
<dbReference type="InterPro" id="IPR004839">
    <property type="entry name" value="Aminotransferase_I/II_large"/>
</dbReference>
<feature type="domain" description="Aminotransferase class I/classII large" evidence="8">
    <location>
        <begin position="31"/>
        <end position="377"/>
    </location>
</feature>
<dbReference type="EC" id="2.6.1.1" evidence="3"/>
<evidence type="ECO:0000259" key="8">
    <source>
        <dbReference type="Pfam" id="PF00155"/>
    </source>
</evidence>
<evidence type="ECO:0000256" key="2">
    <source>
        <dbReference type="ARBA" id="ARBA00007441"/>
    </source>
</evidence>
<keyword evidence="4 9" id="KW-0032">Aminotransferase</keyword>
<dbReference type="EMBL" id="JAFMNX010000003">
    <property type="protein sequence ID" value="MBS9721854.1"/>
    <property type="molecule type" value="Genomic_DNA"/>
</dbReference>
<organism evidence="9 10">
    <name type="scientific">Tianweitania aestuarii</name>
    <dbReference type="NCBI Taxonomy" id="2814886"/>
    <lineage>
        <taxon>Bacteria</taxon>
        <taxon>Pseudomonadati</taxon>
        <taxon>Pseudomonadota</taxon>
        <taxon>Alphaproteobacteria</taxon>
        <taxon>Hyphomicrobiales</taxon>
        <taxon>Phyllobacteriaceae</taxon>
        <taxon>Tianweitania</taxon>
    </lineage>
</organism>
<dbReference type="InterPro" id="IPR050596">
    <property type="entry name" value="AspAT/PAT-like"/>
</dbReference>
<dbReference type="SUPFAM" id="SSF53383">
    <property type="entry name" value="PLP-dependent transferases"/>
    <property type="match status" value="1"/>
</dbReference>
<keyword evidence="5" id="KW-0808">Transferase</keyword>
<evidence type="ECO:0000256" key="1">
    <source>
        <dbReference type="ARBA" id="ARBA00001933"/>
    </source>
</evidence>
<dbReference type="GO" id="GO:0008483">
    <property type="term" value="F:transaminase activity"/>
    <property type="evidence" value="ECO:0007669"/>
    <property type="project" value="UniProtKB-KW"/>
</dbReference>
<evidence type="ECO:0000313" key="10">
    <source>
        <dbReference type="Proteomes" id="UP001297272"/>
    </source>
</evidence>
<comment type="similarity">
    <text evidence="2">Belongs to the class-I pyridoxal-phosphate-dependent aminotransferase family.</text>
</comment>
<gene>
    <name evidence="9" type="ORF">JYU29_14280</name>
</gene>
<dbReference type="CDD" id="cd00609">
    <property type="entry name" value="AAT_like"/>
    <property type="match status" value="1"/>
</dbReference>
<dbReference type="PANTHER" id="PTHR46383">
    <property type="entry name" value="ASPARTATE AMINOTRANSFERASE"/>
    <property type="match status" value="1"/>
</dbReference>
<dbReference type="InterPro" id="IPR015424">
    <property type="entry name" value="PyrdxlP-dep_Trfase"/>
</dbReference>
<keyword evidence="10" id="KW-1185">Reference proteome</keyword>
<dbReference type="InterPro" id="IPR015422">
    <property type="entry name" value="PyrdxlP-dep_Trfase_small"/>
</dbReference>
<proteinExistence type="inferred from homology"/>
<evidence type="ECO:0000256" key="5">
    <source>
        <dbReference type="ARBA" id="ARBA00022679"/>
    </source>
</evidence>
<dbReference type="Proteomes" id="UP001297272">
    <property type="component" value="Unassembled WGS sequence"/>
</dbReference>
<name>A0ABS5RXT9_9HYPH</name>
<evidence type="ECO:0000256" key="4">
    <source>
        <dbReference type="ARBA" id="ARBA00022576"/>
    </source>
</evidence>
<dbReference type="Pfam" id="PF00155">
    <property type="entry name" value="Aminotran_1_2"/>
    <property type="match status" value="1"/>
</dbReference>
<evidence type="ECO:0000256" key="3">
    <source>
        <dbReference type="ARBA" id="ARBA00012753"/>
    </source>
</evidence>
<dbReference type="PRINTS" id="PR00753">
    <property type="entry name" value="ACCSYNTHASE"/>
</dbReference>